<reference evidence="2 3" key="1">
    <citation type="journal article" date="2019" name="Sci. Rep.">
        <title>Comparative genomics of chytrid fungi reveal insights into the obligate biotrophic and pathogenic lifestyle of Synchytrium endobioticum.</title>
        <authorList>
            <person name="van de Vossenberg B.T.L.H."/>
            <person name="Warris S."/>
            <person name="Nguyen H.D.T."/>
            <person name="van Gent-Pelzer M.P.E."/>
            <person name="Joly D.L."/>
            <person name="van de Geest H.C."/>
            <person name="Bonants P.J.M."/>
            <person name="Smith D.S."/>
            <person name="Levesque C.A."/>
            <person name="van der Lee T.A.J."/>
        </authorList>
    </citation>
    <scope>NUCLEOTIDE SEQUENCE [LARGE SCALE GENOMIC DNA]</scope>
    <source>
        <strain evidence="2 3">MB42</strain>
    </source>
</reference>
<keyword evidence="3" id="KW-1185">Reference proteome</keyword>
<protein>
    <recommendedName>
        <fullName evidence="4">Reverse transcriptase domain-containing protein</fullName>
    </recommendedName>
</protein>
<dbReference type="PANTHER" id="PTHR24559">
    <property type="entry name" value="TRANSPOSON TY3-I GAG-POL POLYPROTEIN"/>
    <property type="match status" value="1"/>
</dbReference>
<dbReference type="EMBL" id="QEAN01000027">
    <property type="protein sequence ID" value="TPX52829.1"/>
    <property type="molecule type" value="Genomic_DNA"/>
</dbReference>
<feature type="region of interest" description="Disordered" evidence="1">
    <location>
        <begin position="1"/>
        <end position="46"/>
    </location>
</feature>
<dbReference type="InterPro" id="IPR043502">
    <property type="entry name" value="DNA/RNA_pol_sf"/>
</dbReference>
<organism evidence="2 3">
    <name type="scientific">Synchytrium endobioticum</name>
    <dbReference type="NCBI Taxonomy" id="286115"/>
    <lineage>
        <taxon>Eukaryota</taxon>
        <taxon>Fungi</taxon>
        <taxon>Fungi incertae sedis</taxon>
        <taxon>Chytridiomycota</taxon>
        <taxon>Chytridiomycota incertae sedis</taxon>
        <taxon>Chytridiomycetes</taxon>
        <taxon>Synchytriales</taxon>
        <taxon>Synchytriaceae</taxon>
        <taxon>Synchytrium</taxon>
    </lineage>
</organism>
<dbReference type="InterPro" id="IPR053134">
    <property type="entry name" value="RNA-dir_DNA_polymerase"/>
</dbReference>
<sequence>MSLKDSTPNRVSRRSGPNFRRFQEGRTATKEPTFTHQSSPQASVWSKRGELASGKIRPFTSPIAANLFFVPKQDSTTELRPFVGCRAGDYYAKLDLRKGYNIIRVKKGSEWKLAFKCRMGLFEPLVMPFGPRTAPTLRV</sequence>
<feature type="compositionally biased region" description="Polar residues" evidence="1">
    <location>
        <begin position="30"/>
        <end position="44"/>
    </location>
</feature>
<dbReference type="Gene3D" id="3.10.10.10">
    <property type="entry name" value="HIV Type 1 Reverse Transcriptase, subunit A, domain 1"/>
    <property type="match status" value="1"/>
</dbReference>
<gene>
    <name evidence="2" type="ORF">SeMB42_g01152</name>
</gene>
<feature type="compositionally biased region" description="Polar residues" evidence="1">
    <location>
        <begin position="1"/>
        <end position="10"/>
    </location>
</feature>
<dbReference type="STRING" id="286115.A0A507DM89"/>
<dbReference type="AlphaFoldDB" id="A0A507DM89"/>
<name>A0A507DM89_9FUNG</name>
<dbReference type="PANTHER" id="PTHR24559:SF440">
    <property type="entry name" value="RIBONUCLEASE H"/>
    <property type="match status" value="1"/>
</dbReference>
<dbReference type="Proteomes" id="UP000317494">
    <property type="component" value="Unassembled WGS sequence"/>
</dbReference>
<evidence type="ECO:0000313" key="2">
    <source>
        <dbReference type="EMBL" id="TPX52829.1"/>
    </source>
</evidence>
<proteinExistence type="predicted"/>
<dbReference type="VEuPathDB" id="FungiDB:SeMB42_g01152"/>
<evidence type="ECO:0008006" key="4">
    <source>
        <dbReference type="Google" id="ProtNLM"/>
    </source>
</evidence>
<evidence type="ECO:0000256" key="1">
    <source>
        <dbReference type="SAM" id="MobiDB-lite"/>
    </source>
</evidence>
<dbReference type="SUPFAM" id="SSF56672">
    <property type="entry name" value="DNA/RNA polymerases"/>
    <property type="match status" value="1"/>
</dbReference>
<accession>A0A507DM89</accession>
<comment type="caution">
    <text evidence="2">The sequence shown here is derived from an EMBL/GenBank/DDBJ whole genome shotgun (WGS) entry which is preliminary data.</text>
</comment>
<evidence type="ECO:0000313" key="3">
    <source>
        <dbReference type="Proteomes" id="UP000317494"/>
    </source>
</evidence>